<evidence type="ECO:0000313" key="1">
    <source>
        <dbReference type="EMBL" id="TRY81300.1"/>
    </source>
</evidence>
<organism evidence="1 2">
    <name type="scientific">Danionella cerebrum</name>
    <dbReference type="NCBI Taxonomy" id="2873325"/>
    <lineage>
        <taxon>Eukaryota</taxon>
        <taxon>Metazoa</taxon>
        <taxon>Chordata</taxon>
        <taxon>Craniata</taxon>
        <taxon>Vertebrata</taxon>
        <taxon>Euteleostomi</taxon>
        <taxon>Actinopterygii</taxon>
        <taxon>Neopterygii</taxon>
        <taxon>Teleostei</taxon>
        <taxon>Ostariophysi</taxon>
        <taxon>Cypriniformes</taxon>
        <taxon>Danionidae</taxon>
        <taxon>Danioninae</taxon>
        <taxon>Danionella</taxon>
    </lineage>
</organism>
<dbReference type="Proteomes" id="UP000316079">
    <property type="component" value="Unassembled WGS sequence"/>
</dbReference>
<proteinExistence type="predicted"/>
<accession>A0A553PUF1</accession>
<comment type="caution">
    <text evidence="1">The sequence shown here is derived from an EMBL/GenBank/DDBJ whole genome shotgun (WGS) entry which is preliminary data.</text>
</comment>
<evidence type="ECO:0000313" key="2">
    <source>
        <dbReference type="Proteomes" id="UP000316079"/>
    </source>
</evidence>
<gene>
    <name evidence="1" type="ORF">DNTS_012131</name>
</gene>
<protein>
    <submittedName>
        <fullName evidence="1">Uncharacterized protein</fullName>
    </submittedName>
</protein>
<sequence length="201" mass="22045">MSCRPHYSTAAEAEDGNTESIHLLKQDPVEVTVSICVPSEEFWGGRQNMDRGLIDGFMLERAGSSPLSIKFTSVNRGPSPAISRDEESFNEAFGFETEVFVEVVATGLSSGSLRAVCIMRLKGRARTTSISCSALCRLRDSETAMFSDAVEAVGQVEGLTLSAPHSPSDPDDEVDLAPETQRRGRYRHSLHILKPFRITHK</sequence>
<dbReference type="STRING" id="623744.A0A553PUF1"/>
<reference evidence="1 2" key="1">
    <citation type="journal article" date="2019" name="Sci. Data">
        <title>Hybrid genome assembly and annotation of Danionella translucida.</title>
        <authorList>
            <person name="Kadobianskyi M."/>
            <person name="Schulze L."/>
            <person name="Schuelke M."/>
            <person name="Judkewitz B."/>
        </authorList>
    </citation>
    <scope>NUCLEOTIDE SEQUENCE [LARGE SCALE GENOMIC DNA]</scope>
    <source>
        <strain evidence="1 2">Bolton</strain>
    </source>
</reference>
<name>A0A553PUF1_9TELE</name>
<dbReference type="AlphaFoldDB" id="A0A553PUF1"/>
<keyword evidence="2" id="KW-1185">Reference proteome</keyword>
<dbReference type="EMBL" id="SRMA01026644">
    <property type="protein sequence ID" value="TRY81300.1"/>
    <property type="molecule type" value="Genomic_DNA"/>
</dbReference>